<evidence type="ECO:0000313" key="8">
    <source>
        <dbReference type="EMBL" id="MDR6967982.1"/>
    </source>
</evidence>
<dbReference type="RefSeq" id="WP_310026374.1">
    <property type="nucleotide sequence ID" value="NZ_JAVDVI010000007.1"/>
</dbReference>
<dbReference type="EC" id="2.7.13.3" evidence="2"/>
<dbReference type="PANTHER" id="PTHR43304">
    <property type="entry name" value="PHYTOCHROME-LIKE PROTEIN CPH1"/>
    <property type="match status" value="1"/>
</dbReference>
<dbReference type="Pfam" id="PF00512">
    <property type="entry name" value="HisKA"/>
    <property type="match status" value="1"/>
</dbReference>
<evidence type="ECO:0000259" key="7">
    <source>
        <dbReference type="PROSITE" id="PS50109"/>
    </source>
</evidence>
<dbReference type="GO" id="GO:0016301">
    <property type="term" value="F:kinase activity"/>
    <property type="evidence" value="ECO:0007669"/>
    <property type="project" value="UniProtKB-KW"/>
</dbReference>
<dbReference type="Gene3D" id="3.30.565.10">
    <property type="entry name" value="Histidine kinase-like ATPase, C-terminal domain"/>
    <property type="match status" value="1"/>
</dbReference>
<dbReference type="PROSITE" id="PS50109">
    <property type="entry name" value="HIS_KIN"/>
    <property type="match status" value="1"/>
</dbReference>
<dbReference type="CDD" id="cd00082">
    <property type="entry name" value="HisKA"/>
    <property type="match status" value="1"/>
</dbReference>
<dbReference type="InterPro" id="IPR003661">
    <property type="entry name" value="HisK_dim/P_dom"/>
</dbReference>
<dbReference type="SUPFAM" id="SSF55874">
    <property type="entry name" value="ATPase domain of HSP90 chaperone/DNA topoisomerase II/histidine kinase"/>
    <property type="match status" value="1"/>
</dbReference>
<keyword evidence="5 8" id="KW-0418">Kinase</keyword>
<accession>A0ABU1TPV4</accession>
<evidence type="ECO:0000256" key="5">
    <source>
        <dbReference type="ARBA" id="ARBA00022777"/>
    </source>
</evidence>
<dbReference type="EMBL" id="JAVDVI010000007">
    <property type="protein sequence ID" value="MDR6967982.1"/>
    <property type="molecule type" value="Genomic_DNA"/>
</dbReference>
<feature type="coiled-coil region" evidence="6">
    <location>
        <begin position="1"/>
        <end position="28"/>
    </location>
</feature>
<dbReference type="Pfam" id="PF02518">
    <property type="entry name" value="HATPase_c"/>
    <property type="match status" value="1"/>
</dbReference>
<evidence type="ECO:0000313" key="9">
    <source>
        <dbReference type="Proteomes" id="UP001255185"/>
    </source>
</evidence>
<keyword evidence="4" id="KW-0808">Transferase</keyword>
<organism evidence="8 9">
    <name type="scientific">Flavobacterium arsenatis</name>
    <dbReference type="NCBI Taxonomy" id="1484332"/>
    <lineage>
        <taxon>Bacteria</taxon>
        <taxon>Pseudomonadati</taxon>
        <taxon>Bacteroidota</taxon>
        <taxon>Flavobacteriia</taxon>
        <taxon>Flavobacteriales</taxon>
        <taxon>Flavobacteriaceae</taxon>
        <taxon>Flavobacterium</taxon>
    </lineage>
</organism>
<dbReference type="CDD" id="cd00130">
    <property type="entry name" value="PAS"/>
    <property type="match status" value="1"/>
</dbReference>
<evidence type="ECO:0000256" key="4">
    <source>
        <dbReference type="ARBA" id="ARBA00022679"/>
    </source>
</evidence>
<dbReference type="SUPFAM" id="SSF55785">
    <property type="entry name" value="PYP-like sensor domain (PAS domain)"/>
    <property type="match status" value="1"/>
</dbReference>
<evidence type="ECO:0000256" key="2">
    <source>
        <dbReference type="ARBA" id="ARBA00012438"/>
    </source>
</evidence>
<dbReference type="InterPro" id="IPR036097">
    <property type="entry name" value="HisK_dim/P_sf"/>
</dbReference>
<keyword evidence="6" id="KW-0175">Coiled coil</keyword>
<evidence type="ECO:0000256" key="3">
    <source>
        <dbReference type="ARBA" id="ARBA00022553"/>
    </source>
</evidence>
<dbReference type="PRINTS" id="PR00344">
    <property type="entry name" value="BCTRLSENSOR"/>
</dbReference>
<dbReference type="Gene3D" id="3.30.450.20">
    <property type="entry name" value="PAS domain"/>
    <property type="match status" value="1"/>
</dbReference>
<dbReference type="InterPro" id="IPR000014">
    <property type="entry name" value="PAS"/>
</dbReference>
<comment type="catalytic activity">
    <reaction evidence="1">
        <text>ATP + protein L-histidine = ADP + protein N-phospho-L-histidine.</text>
        <dbReference type="EC" id="2.7.13.3"/>
    </reaction>
</comment>
<dbReference type="InterPro" id="IPR005467">
    <property type="entry name" value="His_kinase_dom"/>
</dbReference>
<dbReference type="InterPro" id="IPR052162">
    <property type="entry name" value="Sensor_kinase/Photoreceptor"/>
</dbReference>
<evidence type="ECO:0000256" key="6">
    <source>
        <dbReference type="SAM" id="Coils"/>
    </source>
</evidence>
<dbReference type="PANTHER" id="PTHR43304:SF1">
    <property type="entry name" value="PAC DOMAIN-CONTAINING PROTEIN"/>
    <property type="match status" value="1"/>
</dbReference>
<dbReference type="SMART" id="SM00388">
    <property type="entry name" value="HisKA"/>
    <property type="match status" value="1"/>
</dbReference>
<proteinExistence type="predicted"/>
<dbReference type="Proteomes" id="UP001255185">
    <property type="component" value="Unassembled WGS sequence"/>
</dbReference>
<dbReference type="SMART" id="SM00091">
    <property type="entry name" value="PAS"/>
    <property type="match status" value="1"/>
</dbReference>
<sequence>MKDTIKNIKDLLSENEELKNKLFEANSIIEAIREGEVDALVVTKDGKPRVYSIESADYTYRILIEKFGEGALSISEDGLILYCNDYFSKLIDTPSNKITGTFFDTYVESPDEFELLKSALVNGPSKGEIVLKVNGKKVPVYVSLTDLHPNVPAIGVVVTDLTEKRKHEEALVQYQQKLELKVNELNLTNTNLEQFIHVISHDLKEPMRKIISYTSHLTDSKSDLFTDSELNNLKVIKSSVLRLNSLVDDLVKYAFIATKAEDFDIDLDAIIKEVLDDLELLIKEYDAEIILDTLPKISGSKVQMRQLFSNLISNAIKYSKKDVKPKIVITSEIFTTTVNLQENEFYKITVQDNGIGMDKMHLDKIFTMFLRLHMRNEYSGNGIGLAICKKIMENHNGKIEVESSKEGSIFKLFFPIIKQ</sequence>
<keyword evidence="9" id="KW-1185">Reference proteome</keyword>
<dbReference type="Gene3D" id="1.10.287.130">
    <property type="match status" value="1"/>
</dbReference>
<dbReference type="InterPro" id="IPR036890">
    <property type="entry name" value="HATPase_C_sf"/>
</dbReference>
<comment type="caution">
    <text evidence="8">The sequence shown here is derived from an EMBL/GenBank/DDBJ whole genome shotgun (WGS) entry which is preliminary data.</text>
</comment>
<dbReference type="InterPro" id="IPR004358">
    <property type="entry name" value="Sig_transdc_His_kin-like_C"/>
</dbReference>
<feature type="domain" description="Histidine kinase" evidence="7">
    <location>
        <begin position="198"/>
        <end position="418"/>
    </location>
</feature>
<dbReference type="InterPro" id="IPR035965">
    <property type="entry name" value="PAS-like_dom_sf"/>
</dbReference>
<protein>
    <recommendedName>
        <fullName evidence="2">histidine kinase</fullName>
        <ecNumber evidence="2">2.7.13.3</ecNumber>
    </recommendedName>
</protein>
<keyword evidence="3" id="KW-0597">Phosphoprotein</keyword>
<reference evidence="8 9" key="1">
    <citation type="submission" date="2023-07" db="EMBL/GenBank/DDBJ databases">
        <title>Sorghum-associated microbial communities from plants grown in Nebraska, USA.</title>
        <authorList>
            <person name="Schachtman D."/>
        </authorList>
    </citation>
    <scope>NUCLEOTIDE SEQUENCE [LARGE SCALE GENOMIC DNA]</scope>
    <source>
        <strain evidence="8 9">3773</strain>
    </source>
</reference>
<dbReference type="SMART" id="SM00387">
    <property type="entry name" value="HATPase_c"/>
    <property type="match status" value="1"/>
</dbReference>
<name>A0ABU1TPV4_9FLAO</name>
<gene>
    <name evidence="8" type="ORF">J2X31_001996</name>
</gene>
<dbReference type="SUPFAM" id="SSF47384">
    <property type="entry name" value="Homodimeric domain of signal transducing histidine kinase"/>
    <property type="match status" value="1"/>
</dbReference>
<dbReference type="InterPro" id="IPR003594">
    <property type="entry name" value="HATPase_dom"/>
</dbReference>
<evidence type="ECO:0000256" key="1">
    <source>
        <dbReference type="ARBA" id="ARBA00000085"/>
    </source>
</evidence>